<evidence type="ECO:0000313" key="4">
    <source>
        <dbReference type="EMBL" id="KAK8835532.1"/>
    </source>
</evidence>
<organism evidence="4 5">
    <name type="scientific">Tritrichomonas musculus</name>
    <dbReference type="NCBI Taxonomy" id="1915356"/>
    <lineage>
        <taxon>Eukaryota</taxon>
        <taxon>Metamonada</taxon>
        <taxon>Parabasalia</taxon>
        <taxon>Tritrichomonadida</taxon>
        <taxon>Tritrichomonadidae</taxon>
        <taxon>Tritrichomonas</taxon>
    </lineage>
</organism>
<keyword evidence="2" id="KW-0812">Transmembrane</keyword>
<dbReference type="Proteomes" id="UP001470230">
    <property type="component" value="Unassembled WGS sequence"/>
</dbReference>
<dbReference type="Pfam" id="PF02383">
    <property type="entry name" value="Syja_N"/>
    <property type="match status" value="1"/>
</dbReference>
<dbReference type="PANTHER" id="PTHR45662:SF2">
    <property type="entry name" value="PHOSPHATIDYLINOSITOL-3-PHOSPHATASE SAC1"/>
    <property type="match status" value="1"/>
</dbReference>
<evidence type="ECO:0000313" key="5">
    <source>
        <dbReference type="Proteomes" id="UP001470230"/>
    </source>
</evidence>
<keyword evidence="2" id="KW-1133">Transmembrane helix</keyword>
<dbReference type="EMBL" id="JAPFFF010000079">
    <property type="protein sequence ID" value="KAK8835532.1"/>
    <property type="molecule type" value="Genomic_DNA"/>
</dbReference>
<proteinExistence type="predicted"/>
<feature type="compositionally biased region" description="Basic residues" evidence="1">
    <location>
        <begin position="278"/>
        <end position="287"/>
    </location>
</feature>
<keyword evidence="2" id="KW-0472">Membrane</keyword>
<accession>A0ABR2GQ71</accession>
<name>A0ABR2GQ71_9EUKA</name>
<dbReference type="InterPro" id="IPR002013">
    <property type="entry name" value="SAC_dom"/>
</dbReference>
<dbReference type="PANTHER" id="PTHR45662">
    <property type="entry name" value="PHOSPHATIDYLINOSITIDE PHOSPHATASE SAC1"/>
    <property type="match status" value="1"/>
</dbReference>
<evidence type="ECO:0000256" key="2">
    <source>
        <dbReference type="SAM" id="Phobius"/>
    </source>
</evidence>
<reference evidence="4 5" key="1">
    <citation type="submission" date="2024-04" db="EMBL/GenBank/DDBJ databases">
        <title>Tritrichomonas musculus Genome.</title>
        <authorList>
            <person name="Alves-Ferreira E."/>
            <person name="Grigg M."/>
            <person name="Lorenzi H."/>
            <person name="Galac M."/>
        </authorList>
    </citation>
    <scope>NUCLEOTIDE SEQUENCE [LARGE SCALE GENOMIC DNA]</scope>
    <source>
        <strain evidence="4 5">EAF2021</strain>
    </source>
</reference>
<feature type="compositionally biased region" description="Basic and acidic residues" evidence="1">
    <location>
        <begin position="288"/>
        <end position="524"/>
    </location>
</feature>
<feature type="transmembrane region" description="Helical" evidence="2">
    <location>
        <begin position="719"/>
        <end position="739"/>
    </location>
</feature>
<gene>
    <name evidence="4" type="ORF">M9Y10_042416</name>
</gene>
<comment type="caution">
    <text evidence="4">The sequence shown here is derived from an EMBL/GenBank/DDBJ whole genome shotgun (WGS) entry which is preliminary data.</text>
</comment>
<feature type="domain" description="SAC" evidence="3">
    <location>
        <begin position="107"/>
        <end position="658"/>
    </location>
</feature>
<protein>
    <recommendedName>
        <fullName evidence="3">SAC domain-containing protein</fullName>
    </recommendedName>
</protein>
<sequence length="783" mass="93964">MEEVFYLYDYENKLIFQDNKSVYALDKTTLQETVAKIDETQSKIPFLFILGLYKFESQNKEIYYFLVLVTKIQKSDFFNISQIKSYEIISLSNIQKIKEAKHFRDLLELGLNHCPMYFSDNYNLTLTFQQQFQHKNSRTFFIWNYEAINCLKEVWPNVKIFKEVIAGFYQKVDPFVIISRKCNRNGGCHSWNRGADISGYVANFVENEEILILSKSEDGIEKMSAISHIEIGGSCPFLWSQYPTMTISIPIRIGPPVECERRFNLHFDLLDKYYIDKKKKKKEKQNKKHEDKKHNINKEDENDKHKEDENDKHKEDENDKHKEDENDKHKEDENDKHKEDKNDKHKEDENDKHKEDENDKHKEDENDKHKEDENDKHKEDENDKHKEDENDKHKEDENDKHKEDENDKHKEDENGKHKEDENDKHKEDENDKHKEDENGKHKEDENDKHKEDENDKHKEDENDKHKEDENGKHKEDENDKHKEDENGKHKEDENDDKSIHKKDKKEEDGDEKHKKKDDDKKNHSEKSPIIIVSLLNNHGKELVLNNVYKELADKREIRFFHIKFNRLVRKEGKLTEKIGKIGRHFDASIIKEGKIIQKQKRFARVNCSCCLDRTSVFMEILTQKVFEKYEPSLFEKNIENHKKLWILRADEISREYALTRGMKTYLIENDFKTTRGKYYDDSILLKRFFYGIFYEGKYTDAYNAVLQEKKFTCFDDYNILQIIFLFLQLVLVFVYLVLFKGKDIALKTWNQKIKTIINHPHIPEIRDADEFNDNDFIDLRINN</sequence>
<dbReference type="PROSITE" id="PS50275">
    <property type="entry name" value="SAC"/>
    <property type="match status" value="1"/>
</dbReference>
<feature type="region of interest" description="Disordered" evidence="1">
    <location>
        <begin position="278"/>
        <end position="524"/>
    </location>
</feature>
<evidence type="ECO:0000259" key="3">
    <source>
        <dbReference type="PROSITE" id="PS50275"/>
    </source>
</evidence>
<keyword evidence="5" id="KW-1185">Reference proteome</keyword>
<evidence type="ECO:0000256" key="1">
    <source>
        <dbReference type="SAM" id="MobiDB-lite"/>
    </source>
</evidence>